<evidence type="ECO:0008006" key="3">
    <source>
        <dbReference type="Google" id="ProtNLM"/>
    </source>
</evidence>
<keyword evidence="2" id="KW-1185">Reference proteome</keyword>
<evidence type="ECO:0000313" key="2">
    <source>
        <dbReference type="Proteomes" id="UP000198541"/>
    </source>
</evidence>
<protein>
    <recommendedName>
        <fullName evidence="3">DUF4276 family protein</fullName>
    </recommendedName>
</protein>
<reference evidence="2" key="1">
    <citation type="submission" date="2016-10" db="EMBL/GenBank/DDBJ databases">
        <authorList>
            <person name="Varghese N."/>
            <person name="Submissions S."/>
        </authorList>
    </citation>
    <scope>NUCLEOTIDE SEQUENCE [LARGE SCALE GENOMIC DNA]</scope>
    <source>
        <strain evidence="2">DSM 27982</strain>
    </source>
</reference>
<dbReference type="AlphaFoldDB" id="A0A1G9ZEF0"/>
<name>A0A1G9ZEF0_9ACTO</name>
<dbReference type="InterPro" id="IPR025455">
    <property type="entry name" value="DUF4276"/>
</dbReference>
<dbReference type="Proteomes" id="UP000198541">
    <property type="component" value="Unassembled WGS sequence"/>
</dbReference>
<sequence>MSTCVGSVVEGHGEVKALPVLIRRIAEERGYYDVKVLSPHRLPRADMTGTKVAAAVQMQRLRAGEDGVVIVLYDADDDDPEQSQRLTSKALGDTQAVVALAVKEYEAWFLAAIESLRSHASIRDDAGFDGDPERPRNAKLRLEELMTESYKETLHQARFTGVMSLEAARTRSPSFAAFERALLTALEDKR</sequence>
<dbReference type="EMBL" id="FNIM01000001">
    <property type="protein sequence ID" value="SDN19351.1"/>
    <property type="molecule type" value="Genomic_DNA"/>
</dbReference>
<gene>
    <name evidence="1" type="ORF">SAMN05216355_101147</name>
</gene>
<evidence type="ECO:0000313" key="1">
    <source>
        <dbReference type="EMBL" id="SDN19351.1"/>
    </source>
</evidence>
<accession>A0A1G9ZEF0</accession>
<dbReference type="RefSeq" id="WP_092531930.1">
    <property type="nucleotide sequence ID" value="NZ_FNIM01000001.1"/>
</dbReference>
<dbReference type="Pfam" id="PF14103">
    <property type="entry name" value="DUF4276"/>
    <property type="match status" value="1"/>
</dbReference>
<proteinExistence type="predicted"/>
<organism evidence="1 2">
    <name type="scientific">Actinomyces ruminicola</name>
    <dbReference type="NCBI Taxonomy" id="332524"/>
    <lineage>
        <taxon>Bacteria</taxon>
        <taxon>Bacillati</taxon>
        <taxon>Actinomycetota</taxon>
        <taxon>Actinomycetes</taxon>
        <taxon>Actinomycetales</taxon>
        <taxon>Actinomycetaceae</taxon>
        <taxon>Actinomyces</taxon>
    </lineage>
</organism>